<protein>
    <submittedName>
        <fullName evidence="2">Uncharacterized protein</fullName>
    </submittedName>
</protein>
<accession>A0A0S4JRA2</accession>
<dbReference type="AlphaFoldDB" id="A0A0S4JRA2"/>
<evidence type="ECO:0000313" key="3">
    <source>
        <dbReference type="Proteomes" id="UP000051952"/>
    </source>
</evidence>
<dbReference type="EMBL" id="CYKH01002117">
    <property type="protein sequence ID" value="CUG93094.1"/>
    <property type="molecule type" value="Genomic_DNA"/>
</dbReference>
<feature type="compositionally biased region" description="Polar residues" evidence="1">
    <location>
        <begin position="40"/>
        <end position="65"/>
    </location>
</feature>
<keyword evidence="3" id="KW-1185">Reference proteome</keyword>
<evidence type="ECO:0000256" key="1">
    <source>
        <dbReference type="SAM" id="MobiDB-lite"/>
    </source>
</evidence>
<feature type="region of interest" description="Disordered" evidence="1">
    <location>
        <begin position="1"/>
        <end position="65"/>
    </location>
</feature>
<dbReference type="VEuPathDB" id="TriTrypDB:BSAL_40725"/>
<reference evidence="3" key="1">
    <citation type="submission" date="2015-09" db="EMBL/GenBank/DDBJ databases">
        <authorList>
            <consortium name="Pathogen Informatics"/>
        </authorList>
    </citation>
    <scope>NUCLEOTIDE SEQUENCE [LARGE SCALE GENOMIC DNA]</scope>
    <source>
        <strain evidence="3">Lake Konstanz</strain>
    </source>
</reference>
<evidence type="ECO:0000313" key="2">
    <source>
        <dbReference type="EMBL" id="CUG93094.1"/>
    </source>
</evidence>
<name>A0A0S4JRA2_BODSA</name>
<dbReference type="Proteomes" id="UP000051952">
    <property type="component" value="Unassembled WGS sequence"/>
</dbReference>
<proteinExistence type="predicted"/>
<feature type="compositionally biased region" description="Low complexity" evidence="1">
    <location>
        <begin position="17"/>
        <end position="39"/>
    </location>
</feature>
<organism evidence="2 3">
    <name type="scientific">Bodo saltans</name>
    <name type="common">Flagellated protozoan</name>
    <dbReference type="NCBI Taxonomy" id="75058"/>
    <lineage>
        <taxon>Eukaryota</taxon>
        <taxon>Discoba</taxon>
        <taxon>Euglenozoa</taxon>
        <taxon>Kinetoplastea</taxon>
        <taxon>Metakinetoplastina</taxon>
        <taxon>Eubodonida</taxon>
        <taxon>Bodonidae</taxon>
        <taxon>Bodo</taxon>
    </lineage>
</organism>
<sequence>MFGAPSFEDCPSVFLGNSETSVKSSKNKKSSTTSNPNRSAATPSTADARTPHSAANQRHSTQQRQISSVYCSSSLSFSSDRFLSRKLSDVDHLTLTKQTAPISLTRAEATLPTPSTHAPVAQLVRPMPYHPHTNSSTAEANPRAALRLLVHLLNALRSTGGSGKNCVSMNHYVDSLHVNNEDNYVRLEIDVQRLFEHSPFANSHNSGRSLARHVFDSDLSKALDNIRIAQGPTVQITIVPVISNQRTADEFIDQFAFDDVSRKPRDHGVSRMHYFQPLSFVGPVKKRCNRFDIVCGFVVPDVLEESHLLADHDTLPFEPMFFEKMCCLFQWFNGDATSSRNGARAQNAQSIAADLQSAPRALGESDIISAFASAVHQRPSLTAASSHPLPQWYQPFSVRLPHHLASVESHSTVPAVVGSSVNTLEHGLRPLSLPLASDLLDRSLILAVLRLCNDG</sequence>
<gene>
    <name evidence="2" type="ORF">BSAL_40725</name>
</gene>